<keyword evidence="1" id="KW-0812">Transmembrane</keyword>
<feature type="transmembrane region" description="Helical" evidence="1">
    <location>
        <begin position="24"/>
        <end position="46"/>
    </location>
</feature>
<keyword evidence="3" id="KW-1185">Reference proteome</keyword>
<evidence type="ECO:0000313" key="2">
    <source>
        <dbReference type="EMBL" id="CAD8199736.1"/>
    </source>
</evidence>
<reference evidence="2" key="1">
    <citation type="submission" date="2021-01" db="EMBL/GenBank/DDBJ databases">
        <authorList>
            <consortium name="Genoscope - CEA"/>
            <person name="William W."/>
        </authorList>
    </citation>
    <scope>NUCLEOTIDE SEQUENCE</scope>
</reference>
<comment type="caution">
    <text evidence="2">The sequence shown here is derived from an EMBL/GenBank/DDBJ whole genome shotgun (WGS) entry which is preliminary data.</text>
</comment>
<accession>A0A8S1XES0</accession>
<organism evidence="2 3">
    <name type="scientific">Paramecium octaurelia</name>
    <dbReference type="NCBI Taxonomy" id="43137"/>
    <lineage>
        <taxon>Eukaryota</taxon>
        <taxon>Sar</taxon>
        <taxon>Alveolata</taxon>
        <taxon>Ciliophora</taxon>
        <taxon>Intramacronucleata</taxon>
        <taxon>Oligohymenophorea</taxon>
        <taxon>Peniculida</taxon>
        <taxon>Parameciidae</taxon>
        <taxon>Paramecium</taxon>
    </lineage>
</organism>
<sequence length="88" mass="10016">MNDRLLNGSGSQDLYTMLHTGDRFYHIMVWLSFCNVFAILTTNIFFNMAQFLIQWEAIPAVVSSCLLSSSFQVLSLLQNCGVIYNQGR</sequence>
<dbReference type="EMBL" id="CAJJDP010000120">
    <property type="protein sequence ID" value="CAD8199736.1"/>
    <property type="molecule type" value="Genomic_DNA"/>
</dbReference>
<proteinExistence type="predicted"/>
<keyword evidence="1" id="KW-0472">Membrane</keyword>
<keyword evidence="1" id="KW-1133">Transmembrane helix</keyword>
<evidence type="ECO:0000256" key="1">
    <source>
        <dbReference type="SAM" id="Phobius"/>
    </source>
</evidence>
<dbReference type="AlphaFoldDB" id="A0A8S1XES0"/>
<gene>
    <name evidence="2" type="ORF">POCTA_138.1.T1200096</name>
</gene>
<protein>
    <submittedName>
        <fullName evidence="2">Uncharacterized protein</fullName>
    </submittedName>
</protein>
<name>A0A8S1XES0_PAROT</name>
<evidence type="ECO:0000313" key="3">
    <source>
        <dbReference type="Proteomes" id="UP000683925"/>
    </source>
</evidence>
<dbReference type="Proteomes" id="UP000683925">
    <property type="component" value="Unassembled WGS sequence"/>
</dbReference>